<dbReference type="InterPro" id="IPR011008">
    <property type="entry name" value="Dimeric_a/b-barrel"/>
</dbReference>
<proteinExistence type="predicted"/>
<evidence type="ECO:0000313" key="3">
    <source>
        <dbReference type="Proteomes" id="UP000326757"/>
    </source>
</evidence>
<organism evidence="2 3">
    <name type="scientific">Monilinia laxa</name>
    <name type="common">Brown rot fungus</name>
    <name type="synonym">Sclerotinia laxa</name>
    <dbReference type="NCBI Taxonomy" id="61186"/>
    <lineage>
        <taxon>Eukaryota</taxon>
        <taxon>Fungi</taxon>
        <taxon>Dikarya</taxon>
        <taxon>Ascomycota</taxon>
        <taxon>Pezizomycotina</taxon>
        <taxon>Leotiomycetes</taxon>
        <taxon>Helotiales</taxon>
        <taxon>Sclerotiniaceae</taxon>
        <taxon>Monilinia</taxon>
    </lineage>
</organism>
<dbReference type="Gene3D" id="3.30.70.100">
    <property type="match status" value="1"/>
</dbReference>
<dbReference type="SUPFAM" id="SSF54909">
    <property type="entry name" value="Dimeric alpha+beta barrel"/>
    <property type="match status" value="1"/>
</dbReference>
<feature type="domain" description="Stress-response A/B barrel" evidence="1">
    <location>
        <begin position="4"/>
        <end position="102"/>
    </location>
</feature>
<accession>A0A5N6JZI5</accession>
<name>A0A5N6JZI5_MONLA</name>
<dbReference type="PROSITE" id="PS51502">
    <property type="entry name" value="S_R_A_B_BARREL"/>
    <property type="match status" value="1"/>
</dbReference>
<dbReference type="Proteomes" id="UP000326757">
    <property type="component" value="Unassembled WGS sequence"/>
</dbReference>
<comment type="caution">
    <text evidence="2">The sequence shown here is derived from an EMBL/GenBank/DDBJ whole genome shotgun (WGS) entry which is preliminary data.</text>
</comment>
<reference evidence="2 3" key="1">
    <citation type="submission" date="2019-06" db="EMBL/GenBank/DDBJ databases">
        <title>Genome Sequence of the Brown Rot Fungal Pathogen Monilinia laxa.</title>
        <authorList>
            <person name="De Miccolis Angelini R.M."/>
            <person name="Landi L."/>
            <person name="Abate D."/>
            <person name="Pollastro S."/>
            <person name="Romanazzi G."/>
            <person name="Faretra F."/>
        </authorList>
    </citation>
    <scope>NUCLEOTIDE SEQUENCE [LARGE SCALE GENOMIC DNA]</scope>
    <source>
        <strain evidence="2 3">Mlax316</strain>
    </source>
</reference>
<gene>
    <name evidence="2" type="ORF">EYC80_006907</name>
</gene>
<dbReference type="AlphaFoldDB" id="A0A5N6JZI5"/>
<dbReference type="InterPro" id="IPR013097">
    <property type="entry name" value="Dabb"/>
</dbReference>
<dbReference type="SMART" id="SM00886">
    <property type="entry name" value="Dabb"/>
    <property type="match status" value="1"/>
</dbReference>
<dbReference type="EMBL" id="VIGI01000010">
    <property type="protein sequence ID" value="KAB8294954.1"/>
    <property type="molecule type" value="Genomic_DNA"/>
</dbReference>
<evidence type="ECO:0000313" key="2">
    <source>
        <dbReference type="EMBL" id="KAB8294954.1"/>
    </source>
</evidence>
<keyword evidence="3" id="KW-1185">Reference proteome</keyword>
<dbReference type="OrthoDB" id="3830014at2759"/>
<evidence type="ECO:0000259" key="1">
    <source>
        <dbReference type="PROSITE" id="PS51502"/>
    </source>
</evidence>
<dbReference type="Pfam" id="PF07876">
    <property type="entry name" value="Dabb"/>
    <property type="match status" value="1"/>
</dbReference>
<protein>
    <recommendedName>
        <fullName evidence="1">Stress-response A/B barrel domain-containing protein</fullName>
    </recommendedName>
</protein>
<sequence length="196" mass="22473">MANIIRVTMFKVPSQTSRDTMLKGYETLSKTAVKNSLPYILSLHAGESQPNDPRTQGYSVVAKTEFKNLEDMKYYEDKCEAHQKFKAEVKTLGIEGMCCVFYEASVLEIECGLWTWKFIIRINGIETSSIIGTISVHMKPVDYVIEVIERVKLRLQSARFSQVFWSEICSLCWSEARVSKHLQDFMGLIYCNDKTA</sequence>